<feature type="domain" description="Phospholipase/carboxylesterase/thioesterase" evidence="3">
    <location>
        <begin position="53"/>
        <end position="233"/>
    </location>
</feature>
<accession>M5RX52</accession>
<comment type="similarity">
    <text evidence="1">Belongs to the AB hydrolase superfamily. AB hydrolase 2 family.</text>
</comment>
<dbReference type="GO" id="GO:0016787">
    <property type="term" value="F:hydrolase activity"/>
    <property type="evidence" value="ECO:0007669"/>
    <property type="project" value="UniProtKB-KW"/>
</dbReference>
<keyword evidence="2" id="KW-0378">Hydrolase</keyword>
<proteinExistence type="inferred from homology"/>
<dbReference type="STRING" id="1263868.RESH_05459"/>
<organism evidence="4 5">
    <name type="scientific">Rhodopirellula europaea SH398</name>
    <dbReference type="NCBI Taxonomy" id="1263868"/>
    <lineage>
        <taxon>Bacteria</taxon>
        <taxon>Pseudomonadati</taxon>
        <taxon>Planctomycetota</taxon>
        <taxon>Planctomycetia</taxon>
        <taxon>Pirellulales</taxon>
        <taxon>Pirellulaceae</taxon>
        <taxon>Rhodopirellula</taxon>
    </lineage>
</organism>
<dbReference type="AlphaFoldDB" id="M5RX52"/>
<dbReference type="InterPro" id="IPR003140">
    <property type="entry name" value="PLipase/COase/thioEstase"/>
</dbReference>
<comment type="caution">
    <text evidence="4">The sequence shown here is derived from an EMBL/GenBank/DDBJ whole genome shotgun (WGS) entry which is preliminary data.</text>
</comment>
<dbReference type="InterPro" id="IPR029058">
    <property type="entry name" value="AB_hydrolase_fold"/>
</dbReference>
<evidence type="ECO:0000256" key="1">
    <source>
        <dbReference type="ARBA" id="ARBA00006499"/>
    </source>
</evidence>
<dbReference type="OrthoDB" id="9801763at2"/>
<reference evidence="4 5" key="1">
    <citation type="journal article" date="2013" name="Mar. Genomics">
        <title>Expression of sulfatases in Rhodopirellula baltica and the diversity of sulfatases in the genus Rhodopirellula.</title>
        <authorList>
            <person name="Wegner C.E."/>
            <person name="Richter-Heitmann T."/>
            <person name="Klindworth A."/>
            <person name="Klockow C."/>
            <person name="Richter M."/>
            <person name="Achstetter T."/>
            <person name="Glockner F.O."/>
            <person name="Harder J."/>
        </authorList>
    </citation>
    <scope>NUCLEOTIDE SEQUENCE [LARGE SCALE GENOMIC DNA]</scope>
    <source>
        <strain evidence="4 5">SH398</strain>
    </source>
</reference>
<name>M5RX52_9BACT</name>
<dbReference type="Proteomes" id="UP000011996">
    <property type="component" value="Unassembled WGS sequence"/>
</dbReference>
<evidence type="ECO:0000259" key="3">
    <source>
        <dbReference type="Pfam" id="PF02230"/>
    </source>
</evidence>
<dbReference type="RefSeq" id="WP_008671487.1">
    <property type="nucleotide sequence ID" value="NZ_ANOF01000177.1"/>
</dbReference>
<evidence type="ECO:0000313" key="5">
    <source>
        <dbReference type="Proteomes" id="UP000011996"/>
    </source>
</evidence>
<dbReference type="Gene3D" id="3.40.50.1820">
    <property type="entry name" value="alpha/beta hydrolase"/>
    <property type="match status" value="1"/>
</dbReference>
<dbReference type="PANTHER" id="PTHR10655:SF17">
    <property type="entry name" value="LYSOPHOSPHOLIPASE-LIKE PROTEIN 1"/>
    <property type="match status" value="1"/>
</dbReference>
<evidence type="ECO:0000313" key="4">
    <source>
        <dbReference type="EMBL" id="EMI23923.1"/>
    </source>
</evidence>
<dbReference type="EMBL" id="ANOF01000177">
    <property type="protein sequence ID" value="EMI23923.1"/>
    <property type="molecule type" value="Genomic_DNA"/>
</dbReference>
<dbReference type="SUPFAM" id="SSF53474">
    <property type="entry name" value="alpha/beta-Hydrolases"/>
    <property type="match status" value="1"/>
</dbReference>
<sequence>MKYTVLAAILIAGCTDSATQTQTPATNQAPTPDKTELAPWGGLNVQFAGQPLADAKQIVVLLHGYGASQQDLIPLGQYIGVEQQCQVFPEAPIALPTGGYAWATEEEHWKSSTSQIVALVKELHDSNQNAKIAVGGFSQGATLASLLATDPELPVDDLFLYSPAWLEFETELPEKIKPDVLLAHGRLDQVLPFLDSQLLRNALDRRQANVNWIAFNDGHTIPMQVIEATRDKLQR</sequence>
<gene>
    <name evidence="4" type="ORF">RESH_05459</name>
</gene>
<evidence type="ECO:0000256" key="2">
    <source>
        <dbReference type="ARBA" id="ARBA00022801"/>
    </source>
</evidence>
<dbReference type="PANTHER" id="PTHR10655">
    <property type="entry name" value="LYSOPHOSPHOLIPASE-RELATED"/>
    <property type="match status" value="1"/>
</dbReference>
<dbReference type="InterPro" id="IPR050565">
    <property type="entry name" value="LYPA1-2/EST-like"/>
</dbReference>
<dbReference type="Pfam" id="PF02230">
    <property type="entry name" value="Abhydrolase_2"/>
    <property type="match status" value="1"/>
</dbReference>
<dbReference type="PATRIC" id="fig|1263868.3.peg.5916"/>
<protein>
    <submittedName>
        <fullName evidence="4">Phospholipase/carboxylesterase family protein</fullName>
    </submittedName>
</protein>